<dbReference type="EMBL" id="JADBEL010000010">
    <property type="protein sequence ID" value="MBE1554995.1"/>
    <property type="molecule type" value="Genomic_DNA"/>
</dbReference>
<sequence length="125" mass="14727">MLNVKEFSKESEPMSKSKKIAVSKKRQLTILKEFYDFLEINDEVICEVMDGFLVIKPVEEAVDFSEYILRDLIQEGFESGEEMLKEFTYRKSQIQPAIQQLIAESRDGKEYSSTDEFFRDMEEDE</sequence>
<dbReference type="AlphaFoldDB" id="A0A927MIG2"/>
<dbReference type="InterPro" id="IPR037914">
    <property type="entry name" value="SpoVT-AbrB_sf"/>
</dbReference>
<protein>
    <submittedName>
        <fullName evidence="2">Prefoldin subunit 5</fullName>
    </submittedName>
</protein>
<dbReference type="SUPFAM" id="SSF89447">
    <property type="entry name" value="AbrB/MazE/MraZ-like"/>
    <property type="match status" value="1"/>
</dbReference>
<accession>A0A927MIG2</accession>
<feature type="region of interest" description="Disordered" evidence="1">
    <location>
        <begin position="105"/>
        <end position="125"/>
    </location>
</feature>
<evidence type="ECO:0000313" key="2">
    <source>
        <dbReference type="EMBL" id="MBE1554995.1"/>
    </source>
</evidence>
<reference evidence="2" key="1">
    <citation type="submission" date="2020-10" db="EMBL/GenBank/DDBJ databases">
        <title>Genomic Encyclopedia of Type Strains, Phase IV (KMG-IV): sequencing the most valuable type-strain genomes for metagenomic binning, comparative biology and taxonomic classification.</title>
        <authorList>
            <person name="Goeker M."/>
        </authorList>
    </citation>
    <scope>NUCLEOTIDE SEQUENCE</scope>
    <source>
        <strain evidence="2">DSM 13886</strain>
    </source>
</reference>
<keyword evidence="3" id="KW-1185">Reference proteome</keyword>
<gene>
    <name evidence="2" type="ORF">H4683_002094</name>
</gene>
<name>A0A927MIG2_9BACL</name>
<dbReference type="Proteomes" id="UP000658225">
    <property type="component" value="Unassembled WGS sequence"/>
</dbReference>
<comment type="caution">
    <text evidence="2">The sequence shown here is derived from an EMBL/GenBank/DDBJ whole genome shotgun (WGS) entry which is preliminary data.</text>
</comment>
<evidence type="ECO:0000313" key="3">
    <source>
        <dbReference type="Proteomes" id="UP000658225"/>
    </source>
</evidence>
<proteinExistence type="predicted"/>
<organism evidence="2 3">
    <name type="scientific">Sporosarcina limicola</name>
    <dbReference type="NCBI Taxonomy" id="34101"/>
    <lineage>
        <taxon>Bacteria</taxon>
        <taxon>Bacillati</taxon>
        <taxon>Bacillota</taxon>
        <taxon>Bacilli</taxon>
        <taxon>Bacillales</taxon>
        <taxon>Caryophanaceae</taxon>
        <taxon>Sporosarcina</taxon>
    </lineage>
</organism>
<evidence type="ECO:0000256" key="1">
    <source>
        <dbReference type="SAM" id="MobiDB-lite"/>
    </source>
</evidence>
<dbReference type="RefSeq" id="WP_192598742.1">
    <property type="nucleotide sequence ID" value="NZ_JADBEL010000010.1"/>
</dbReference>